<keyword evidence="3" id="KW-1185">Reference proteome</keyword>
<reference evidence="2 3" key="1">
    <citation type="journal article" date="2019" name="Philos. Trans. R. Soc. Lond., B, Biol. Sci.">
        <title>Ant behaviour and brain gene expression of defending hosts depend on the ecological success of the intruding social parasite.</title>
        <authorList>
            <person name="Kaur R."/>
            <person name="Stoldt M."/>
            <person name="Jongepier E."/>
            <person name="Feldmeyer B."/>
            <person name="Menzel F."/>
            <person name="Bornberg-Bauer E."/>
            <person name="Foitzik S."/>
        </authorList>
    </citation>
    <scope>NUCLEOTIDE SEQUENCE [LARGE SCALE GENOMIC DNA]</scope>
    <source>
        <tissue evidence="2">Whole body</tissue>
    </source>
</reference>
<feature type="compositionally biased region" description="Basic residues" evidence="1">
    <location>
        <begin position="21"/>
        <end position="38"/>
    </location>
</feature>
<evidence type="ECO:0000313" key="2">
    <source>
        <dbReference type="EMBL" id="TGZ54856.1"/>
    </source>
</evidence>
<name>A0A4S2KYS9_9HYME</name>
<gene>
    <name evidence="2" type="ORF">DBV15_01944</name>
</gene>
<comment type="caution">
    <text evidence="2">The sequence shown here is derived from an EMBL/GenBank/DDBJ whole genome shotgun (WGS) entry which is preliminary data.</text>
</comment>
<organism evidence="2 3">
    <name type="scientific">Temnothorax longispinosus</name>
    <dbReference type="NCBI Taxonomy" id="300112"/>
    <lineage>
        <taxon>Eukaryota</taxon>
        <taxon>Metazoa</taxon>
        <taxon>Ecdysozoa</taxon>
        <taxon>Arthropoda</taxon>
        <taxon>Hexapoda</taxon>
        <taxon>Insecta</taxon>
        <taxon>Pterygota</taxon>
        <taxon>Neoptera</taxon>
        <taxon>Endopterygota</taxon>
        <taxon>Hymenoptera</taxon>
        <taxon>Apocrita</taxon>
        <taxon>Aculeata</taxon>
        <taxon>Formicoidea</taxon>
        <taxon>Formicidae</taxon>
        <taxon>Myrmicinae</taxon>
        <taxon>Temnothorax</taxon>
    </lineage>
</organism>
<accession>A0A4S2KYS9</accession>
<dbReference type="AlphaFoldDB" id="A0A4S2KYS9"/>
<dbReference type="Proteomes" id="UP000310200">
    <property type="component" value="Unassembled WGS sequence"/>
</dbReference>
<evidence type="ECO:0000256" key="1">
    <source>
        <dbReference type="SAM" id="MobiDB-lite"/>
    </source>
</evidence>
<feature type="region of interest" description="Disordered" evidence="1">
    <location>
        <begin position="21"/>
        <end position="75"/>
    </location>
</feature>
<evidence type="ECO:0000313" key="3">
    <source>
        <dbReference type="Proteomes" id="UP000310200"/>
    </source>
</evidence>
<sequence length="140" mass="15545">MQIHTGGQAVRARNTAECFHCGRRTRGGKRKKGRKKRRREEDIPRPPSISKCGVSAGIKETRGKRMRGTKPWGNQNAKGKSWKLYDYLTAAAQVQALPPVLSHLELDPQENMPYNNHAASDGDGIKVGTSYCQALFKVPS</sequence>
<proteinExistence type="predicted"/>
<protein>
    <submittedName>
        <fullName evidence="2">Uncharacterized protein</fullName>
    </submittedName>
</protein>
<dbReference type="EMBL" id="QBLH01000537">
    <property type="protein sequence ID" value="TGZ54856.1"/>
    <property type="molecule type" value="Genomic_DNA"/>
</dbReference>